<dbReference type="GO" id="GO:0016779">
    <property type="term" value="F:nucleotidyltransferase activity"/>
    <property type="evidence" value="ECO:0007669"/>
    <property type="project" value="UniProtKB-KW"/>
</dbReference>
<dbReference type="Proteomes" id="UP000187012">
    <property type="component" value="Unassembled WGS sequence"/>
</dbReference>
<evidence type="ECO:0000256" key="7">
    <source>
        <dbReference type="ARBA" id="ARBA00022763"/>
    </source>
</evidence>
<dbReference type="PANTHER" id="PTHR33693">
    <property type="entry name" value="TYPE-5 URACIL-DNA GLYCOSYLASE"/>
    <property type="match status" value="1"/>
</dbReference>
<evidence type="ECO:0000256" key="5">
    <source>
        <dbReference type="ARBA" id="ARBA00022485"/>
    </source>
</evidence>
<evidence type="ECO:0000256" key="12">
    <source>
        <dbReference type="SAM" id="MobiDB-lite"/>
    </source>
</evidence>
<dbReference type="InterPro" id="IPR051536">
    <property type="entry name" value="UDG_Type-4/5"/>
</dbReference>
<dbReference type="GO" id="GO:0046872">
    <property type="term" value="F:metal ion binding"/>
    <property type="evidence" value="ECO:0007669"/>
    <property type="project" value="UniProtKB-KW"/>
</dbReference>
<evidence type="ECO:0000256" key="11">
    <source>
        <dbReference type="ARBA" id="ARBA00023204"/>
    </source>
</evidence>
<keyword evidence="5" id="KW-0004">4Fe-4S</keyword>
<dbReference type="SMART" id="SM00987">
    <property type="entry name" value="UreE_C"/>
    <property type="match status" value="1"/>
</dbReference>
<feature type="domain" description="Uracil-DNA glycosylase-like" evidence="13">
    <location>
        <begin position="235"/>
        <end position="382"/>
    </location>
</feature>
<sequence>MALHESVLAEFGLSPLWVRRGMAAPQPVDEADVGQGAAALAGQHARRDEAGGAAAGATAAGAMPAGAASAGTASAGTAPAGAESGGLAQGAPRREMRAGALQAGEQRQADPAPTQSERGAPIREQGAAPSAGARERFDTRQQQPESRPQSQPQPQPQPQRPASQQSRAPEPSLVDTPPDDDFAWFDDLPAHAPADARRESAALPAINTLDWDALSERVAGCQLCRLCEKRTNTVFGVGDRGADWMLIGEAPGENEDRLGEPFVGQAGKLLDNMLRSLMLARDSNVYIANVIKCRPPGNRNPEPDEVARCEPYLQRQVSLVKPKLIVALGRFAAQSLLKTDASISSLRGRVHEYEGVPVIVTYHPAYLLRSLPDKAKAWADLCLARDTWRAAGGGESNAAQ</sequence>
<gene>
    <name evidence="14" type="ORF">BN2475_120150</name>
</gene>
<dbReference type="InterPro" id="IPR005122">
    <property type="entry name" value="Uracil-DNA_glycosylase-like"/>
</dbReference>
<evidence type="ECO:0000256" key="1">
    <source>
        <dbReference type="ARBA" id="ARBA00001400"/>
    </source>
</evidence>
<dbReference type="AlphaFoldDB" id="A0A1N7RRB4"/>
<keyword evidence="14" id="KW-0548">Nucleotidyltransferase</keyword>
<keyword evidence="7" id="KW-0227">DNA damage</keyword>
<evidence type="ECO:0000256" key="4">
    <source>
        <dbReference type="ARBA" id="ARBA00019403"/>
    </source>
</evidence>
<keyword evidence="9" id="KW-0408">Iron</keyword>
<keyword evidence="6" id="KW-0479">Metal-binding</keyword>
<comment type="similarity">
    <text evidence="2">Belongs to the uracil-DNA glycosylase (UDG) superfamily. Type 4 (UDGa) family.</text>
</comment>
<accession>A0A1N7RRB4</accession>
<dbReference type="Pfam" id="PF03167">
    <property type="entry name" value="UDG"/>
    <property type="match status" value="1"/>
</dbReference>
<dbReference type="STRING" id="1247936.BN2475_120150"/>
<organism evidence="14 15">
    <name type="scientific">Paraburkholderia ribeironis</name>
    <dbReference type="NCBI Taxonomy" id="1247936"/>
    <lineage>
        <taxon>Bacteria</taxon>
        <taxon>Pseudomonadati</taxon>
        <taxon>Pseudomonadota</taxon>
        <taxon>Betaproteobacteria</taxon>
        <taxon>Burkholderiales</taxon>
        <taxon>Burkholderiaceae</taxon>
        <taxon>Paraburkholderia</taxon>
    </lineage>
</organism>
<dbReference type="EC" id="3.2.2.27" evidence="3"/>
<feature type="region of interest" description="Disordered" evidence="12">
    <location>
        <begin position="26"/>
        <end position="187"/>
    </location>
</feature>
<keyword evidence="10" id="KW-0411">Iron-sulfur</keyword>
<dbReference type="NCBIfam" id="TIGR00758">
    <property type="entry name" value="UDG_fam4"/>
    <property type="match status" value="1"/>
</dbReference>
<reference evidence="14 15" key="1">
    <citation type="submission" date="2016-12" db="EMBL/GenBank/DDBJ databases">
        <authorList>
            <person name="Song W.-J."/>
            <person name="Kurnit D.M."/>
        </authorList>
    </citation>
    <scope>NUCLEOTIDE SEQUENCE [LARGE SCALE GENOMIC DNA]</scope>
    <source>
        <strain evidence="14 15">STM7296</strain>
    </source>
</reference>
<feature type="compositionally biased region" description="Low complexity" evidence="12">
    <location>
        <begin position="140"/>
        <end position="150"/>
    </location>
</feature>
<evidence type="ECO:0000256" key="6">
    <source>
        <dbReference type="ARBA" id="ARBA00022723"/>
    </source>
</evidence>
<dbReference type="GO" id="GO:0006281">
    <property type="term" value="P:DNA repair"/>
    <property type="evidence" value="ECO:0007669"/>
    <property type="project" value="UniProtKB-KW"/>
</dbReference>
<evidence type="ECO:0000259" key="13">
    <source>
        <dbReference type="SMART" id="SM00986"/>
    </source>
</evidence>
<evidence type="ECO:0000313" key="14">
    <source>
        <dbReference type="EMBL" id="SIT37667.1"/>
    </source>
</evidence>
<evidence type="ECO:0000256" key="10">
    <source>
        <dbReference type="ARBA" id="ARBA00023014"/>
    </source>
</evidence>
<comment type="catalytic activity">
    <reaction evidence="1">
        <text>Hydrolyzes single-stranded DNA or mismatched double-stranded DNA and polynucleotides, releasing free uracil.</text>
        <dbReference type="EC" id="3.2.2.27"/>
    </reaction>
</comment>
<protein>
    <recommendedName>
        <fullName evidence="4">Type-4 uracil-DNA glycosylase</fullName>
        <ecNumber evidence="3">3.2.2.27</ecNumber>
    </recommendedName>
</protein>
<keyword evidence="15" id="KW-1185">Reference proteome</keyword>
<evidence type="ECO:0000256" key="8">
    <source>
        <dbReference type="ARBA" id="ARBA00022801"/>
    </source>
</evidence>
<feature type="compositionally biased region" description="Low complexity" evidence="12">
    <location>
        <begin position="160"/>
        <end position="169"/>
    </location>
</feature>
<keyword evidence="14" id="KW-0808">Transferase</keyword>
<evidence type="ECO:0000256" key="9">
    <source>
        <dbReference type="ARBA" id="ARBA00023004"/>
    </source>
</evidence>
<dbReference type="PANTHER" id="PTHR33693:SF1">
    <property type="entry name" value="TYPE-4 URACIL-DNA GLYCOSYLASE"/>
    <property type="match status" value="1"/>
</dbReference>
<dbReference type="RefSeq" id="WP_174641881.1">
    <property type="nucleotide sequence ID" value="NZ_CYGX02000012.1"/>
</dbReference>
<dbReference type="GO" id="GO:0051539">
    <property type="term" value="F:4 iron, 4 sulfur cluster binding"/>
    <property type="evidence" value="ECO:0007669"/>
    <property type="project" value="UniProtKB-KW"/>
</dbReference>
<dbReference type="InterPro" id="IPR036895">
    <property type="entry name" value="Uracil-DNA_glycosylase-like_sf"/>
</dbReference>
<dbReference type="EMBL" id="CYGX02000012">
    <property type="protein sequence ID" value="SIT37667.1"/>
    <property type="molecule type" value="Genomic_DNA"/>
</dbReference>
<evidence type="ECO:0000256" key="3">
    <source>
        <dbReference type="ARBA" id="ARBA00012030"/>
    </source>
</evidence>
<dbReference type="InterPro" id="IPR005273">
    <property type="entry name" value="Ura-DNA_glyco_family4"/>
</dbReference>
<feature type="compositionally biased region" description="Low complexity" evidence="12">
    <location>
        <begin position="33"/>
        <end position="43"/>
    </location>
</feature>
<evidence type="ECO:0000313" key="15">
    <source>
        <dbReference type="Proteomes" id="UP000187012"/>
    </source>
</evidence>
<evidence type="ECO:0000256" key="2">
    <source>
        <dbReference type="ARBA" id="ARBA00006521"/>
    </source>
</evidence>
<dbReference type="GO" id="GO:0004844">
    <property type="term" value="F:uracil DNA N-glycosylase activity"/>
    <property type="evidence" value="ECO:0007669"/>
    <property type="project" value="UniProtKB-EC"/>
</dbReference>
<keyword evidence="8" id="KW-0378">Hydrolase</keyword>
<feature type="compositionally biased region" description="Low complexity" evidence="12">
    <location>
        <begin position="51"/>
        <end position="82"/>
    </location>
</feature>
<keyword evidence="11" id="KW-0234">DNA repair</keyword>
<dbReference type="Gene3D" id="3.40.470.10">
    <property type="entry name" value="Uracil-DNA glycosylase-like domain"/>
    <property type="match status" value="1"/>
</dbReference>
<name>A0A1N7RRB4_9BURK</name>
<dbReference type="SUPFAM" id="SSF52141">
    <property type="entry name" value="Uracil-DNA glycosylase-like"/>
    <property type="match status" value="1"/>
</dbReference>
<dbReference type="CDD" id="cd10030">
    <property type="entry name" value="UDG-F4_TTUDGA_SPO1dp_like"/>
    <property type="match status" value="1"/>
</dbReference>
<proteinExistence type="inferred from homology"/>
<dbReference type="SMART" id="SM00986">
    <property type="entry name" value="UDG"/>
    <property type="match status" value="1"/>
</dbReference>